<proteinExistence type="predicted"/>
<evidence type="ECO:0000313" key="2">
    <source>
        <dbReference type="Proteomes" id="UP000265540"/>
    </source>
</evidence>
<name>A0A3A4ZAF9_UNCKA</name>
<reference evidence="1 2" key="1">
    <citation type="journal article" date="2017" name="ISME J.">
        <title>Energy and carbon metabolisms in a deep terrestrial subsurface fluid microbial community.</title>
        <authorList>
            <person name="Momper L."/>
            <person name="Jungbluth S.P."/>
            <person name="Lee M.D."/>
            <person name="Amend J.P."/>
        </authorList>
    </citation>
    <scope>NUCLEOTIDE SEQUENCE [LARGE SCALE GENOMIC DNA]</scope>
    <source>
        <strain evidence="1">SURF_46</strain>
    </source>
</reference>
<organism evidence="1 2">
    <name type="scientific">candidate division WWE3 bacterium</name>
    <dbReference type="NCBI Taxonomy" id="2053526"/>
    <lineage>
        <taxon>Bacteria</taxon>
        <taxon>Katanobacteria</taxon>
    </lineage>
</organism>
<evidence type="ECO:0008006" key="3">
    <source>
        <dbReference type="Google" id="ProtNLM"/>
    </source>
</evidence>
<sequence>MNPYVFPASRGIYNLVGLMLRFGWDVAIDAGSVYSWSIDARHLLAEKSITLRKGGRESKAWATWDSADSVRPLINLSRVPENLLYLCLNRSGELDRLLGSCHFRYPANVIRLPSSRFYSKDDQYHQSYIAPNGSENFTIATEIKRWLRGPVPLLLTTSFNPGGEPPARSLATAKDYAAHLGVRLVVYNPRITEEERKGSFPAIRLNDDGTLQVVRAGGDISDVINRLRKSGYKVLE</sequence>
<dbReference type="AlphaFoldDB" id="A0A3A4ZAF9"/>
<gene>
    <name evidence="1" type="ORF">C4561_05520</name>
</gene>
<comment type="caution">
    <text evidence="1">The sequence shown here is derived from an EMBL/GenBank/DDBJ whole genome shotgun (WGS) entry which is preliminary data.</text>
</comment>
<protein>
    <recommendedName>
        <fullName evidence="3">YrdC-like domain-containing protein</fullName>
    </recommendedName>
</protein>
<dbReference type="Proteomes" id="UP000265540">
    <property type="component" value="Unassembled WGS sequence"/>
</dbReference>
<evidence type="ECO:0000313" key="1">
    <source>
        <dbReference type="EMBL" id="RJR26319.1"/>
    </source>
</evidence>
<accession>A0A3A4ZAF9</accession>
<dbReference type="EMBL" id="QZJF01000023">
    <property type="protein sequence ID" value="RJR26319.1"/>
    <property type="molecule type" value="Genomic_DNA"/>
</dbReference>